<name>A0A507ATV7_9PEZI</name>
<dbReference type="InterPro" id="IPR028889">
    <property type="entry name" value="USP"/>
</dbReference>
<evidence type="ECO:0000256" key="4">
    <source>
        <dbReference type="ARBA" id="ARBA00022670"/>
    </source>
</evidence>
<dbReference type="InterPro" id="IPR050164">
    <property type="entry name" value="Peptidase_C19"/>
</dbReference>
<dbReference type="InterPro" id="IPR018200">
    <property type="entry name" value="USP_CS"/>
</dbReference>
<keyword evidence="7" id="KW-0788">Thiol protease</keyword>
<evidence type="ECO:0000313" key="12">
    <source>
        <dbReference type="Proteomes" id="UP000319257"/>
    </source>
</evidence>
<dbReference type="PANTHER" id="PTHR24006">
    <property type="entry name" value="UBIQUITIN CARBOXYL-TERMINAL HYDROLASE"/>
    <property type="match status" value="1"/>
</dbReference>
<evidence type="ECO:0000256" key="8">
    <source>
        <dbReference type="SAM" id="MobiDB-lite"/>
    </source>
</evidence>
<dbReference type="InterPro" id="IPR038765">
    <property type="entry name" value="Papain-like_cys_pep_sf"/>
</dbReference>
<feature type="region of interest" description="Disordered" evidence="8">
    <location>
        <begin position="564"/>
        <end position="596"/>
    </location>
</feature>
<gene>
    <name evidence="10" type="ORF">E0L32_001745</name>
    <name evidence="11" type="ORF">E0L32_001934</name>
</gene>
<proteinExistence type="inferred from homology"/>
<dbReference type="GO" id="GO:0005829">
    <property type="term" value="C:cytosol"/>
    <property type="evidence" value="ECO:0007669"/>
    <property type="project" value="TreeGrafter"/>
</dbReference>
<dbReference type="Proteomes" id="UP000319257">
    <property type="component" value="Unassembled WGS sequence"/>
</dbReference>
<dbReference type="InterPro" id="IPR001394">
    <property type="entry name" value="Peptidase_C19_UCH"/>
</dbReference>
<dbReference type="PROSITE" id="PS50235">
    <property type="entry name" value="USP_3"/>
    <property type="match status" value="1"/>
</dbReference>
<dbReference type="SUPFAM" id="SSF54001">
    <property type="entry name" value="Cysteine proteinases"/>
    <property type="match status" value="1"/>
</dbReference>
<dbReference type="GO" id="GO:0005634">
    <property type="term" value="C:nucleus"/>
    <property type="evidence" value="ECO:0007669"/>
    <property type="project" value="TreeGrafter"/>
</dbReference>
<feature type="region of interest" description="Disordered" evidence="8">
    <location>
        <begin position="827"/>
        <end position="851"/>
    </location>
</feature>
<dbReference type="EC" id="3.4.19.12" evidence="3"/>
<dbReference type="EMBL" id="SKBQ01000007">
    <property type="protein sequence ID" value="TPX08170.1"/>
    <property type="molecule type" value="Genomic_DNA"/>
</dbReference>
<keyword evidence="6" id="KW-0378">Hydrolase</keyword>
<dbReference type="GO" id="GO:0004843">
    <property type="term" value="F:cysteine-type deubiquitinase activity"/>
    <property type="evidence" value="ECO:0007669"/>
    <property type="project" value="UniProtKB-EC"/>
</dbReference>
<evidence type="ECO:0000313" key="11">
    <source>
        <dbReference type="EMBL" id="TPX08359.1"/>
    </source>
</evidence>
<dbReference type="InParanoid" id="A0A507ATV7"/>
<dbReference type="GO" id="GO:0006508">
    <property type="term" value="P:proteolysis"/>
    <property type="evidence" value="ECO:0007669"/>
    <property type="project" value="UniProtKB-KW"/>
</dbReference>
<dbReference type="EMBL" id="SKBQ01000007">
    <property type="protein sequence ID" value="TPX08359.1"/>
    <property type="molecule type" value="Genomic_DNA"/>
</dbReference>
<keyword evidence="4" id="KW-0645">Protease</keyword>
<dbReference type="STRING" id="1093900.A0A507ATV7"/>
<evidence type="ECO:0000259" key="9">
    <source>
        <dbReference type="PROSITE" id="PS50235"/>
    </source>
</evidence>
<evidence type="ECO:0000256" key="5">
    <source>
        <dbReference type="ARBA" id="ARBA00022786"/>
    </source>
</evidence>
<dbReference type="Gene3D" id="3.90.70.10">
    <property type="entry name" value="Cysteine proteinases"/>
    <property type="match status" value="1"/>
</dbReference>
<evidence type="ECO:0000256" key="7">
    <source>
        <dbReference type="ARBA" id="ARBA00022807"/>
    </source>
</evidence>
<comment type="similarity">
    <text evidence="2">Belongs to the peptidase C19 family.</text>
</comment>
<dbReference type="OrthoDB" id="2020758at2759"/>
<feature type="region of interest" description="Disordered" evidence="8">
    <location>
        <begin position="874"/>
        <end position="903"/>
    </location>
</feature>
<dbReference type="CDD" id="cd02662">
    <property type="entry name" value="Peptidase_C19F"/>
    <property type="match status" value="1"/>
</dbReference>
<dbReference type="GeneID" id="41969192"/>
<dbReference type="RefSeq" id="XP_030989881.1">
    <property type="nucleotide sequence ID" value="XM_031135858.1"/>
</dbReference>
<keyword evidence="5" id="KW-0833">Ubl conjugation pathway</keyword>
<dbReference type="PROSITE" id="PS00973">
    <property type="entry name" value="USP_2"/>
    <property type="match status" value="1"/>
</dbReference>
<organism evidence="11 12">
    <name type="scientific">Thyridium curvatum</name>
    <dbReference type="NCBI Taxonomy" id="1093900"/>
    <lineage>
        <taxon>Eukaryota</taxon>
        <taxon>Fungi</taxon>
        <taxon>Dikarya</taxon>
        <taxon>Ascomycota</taxon>
        <taxon>Pezizomycotina</taxon>
        <taxon>Sordariomycetes</taxon>
        <taxon>Sordariomycetidae</taxon>
        <taxon>Thyridiales</taxon>
        <taxon>Thyridiaceae</taxon>
        <taxon>Thyridium</taxon>
    </lineage>
</organism>
<comment type="catalytic activity">
    <reaction evidence="1">
        <text>Thiol-dependent hydrolysis of ester, thioester, amide, peptide and isopeptide bonds formed by the C-terminal Gly of ubiquitin (a 76-residue protein attached to proteins as an intracellular targeting signal).</text>
        <dbReference type="EC" id="3.4.19.12"/>
    </reaction>
</comment>
<evidence type="ECO:0000256" key="2">
    <source>
        <dbReference type="ARBA" id="ARBA00009085"/>
    </source>
</evidence>
<dbReference type="Pfam" id="PF00443">
    <property type="entry name" value="UCH"/>
    <property type="match status" value="1"/>
</dbReference>
<evidence type="ECO:0000313" key="10">
    <source>
        <dbReference type="EMBL" id="TPX08170.1"/>
    </source>
</evidence>
<feature type="compositionally biased region" description="Acidic residues" evidence="8">
    <location>
        <begin position="574"/>
        <end position="595"/>
    </location>
</feature>
<dbReference type="AlphaFoldDB" id="A0A507ATV7"/>
<dbReference type="GO" id="GO:0016579">
    <property type="term" value="P:protein deubiquitination"/>
    <property type="evidence" value="ECO:0007669"/>
    <property type="project" value="InterPro"/>
</dbReference>
<accession>A0A507ATV7</accession>
<evidence type="ECO:0000256" key="1">
    <source>
        <dbReference type="ARBA" id="ARBA00000707"/>
    </source>
</evidence>
<evidence type="ECO:0000256" key="6">
    <source>
        <dbReference type="ARBA" id="ARBA00022801"/>
    </source>
</evidence>
<feature type="compositionally biased region" description="Polar residues" evidence="8">
    <location>
        <begin position="257"/>
        <end position="275"/>
    </location>
</feature>
<comment type="caution">
    <text evidence="11">The sequence shown here is derived from an EMBL/GenBank/DDBJ whole genome shotgun (WGS) entry which is preliminary data.</text>
</comment>
<evidence type="ECO:0000256" key="3">
    <source>
        <dbReference type="ARBA" id="ARBA00012759"/>
    </source>
</evidence>
<feature type="domain" description="USP" evidence="9">
    <location>
        <begin position="144"/>
        <end position="633"/>
    </location>
</feature>
<protein>
    <recommendedName>
        <fullName evidence="3">ubiquitinyl hydrolase 1</fullName>
        <ecNumber evidence="3">3.4.19.12</ecNumber>
    </recommendedName>
</protein>
<dbReference type="PANTHER" id="PTHR24006:SF888">
    <property type="entry name" value="UBIQUITIN CARBOXYL-TERMINAL HYDROLASE 30"/>
    <property type="match status" value="1"/>
</dbReference>
<keyword evidence="12" id="KW-1185">Reference proteome</keyword>
<reference evidence="11 12" key="1">
    <citation type="submission" date="2019-06" db="EMBL/GenBank/DDBJ databases">
        <title>Draft genome sequence of the filamentous fungus Phialemoniopsis curvata isolated from diesel fuel.</title>
        <authorList>
            <person name="Varaljay V.A."/>
            <person name="Lyon W.J."/>
            <person name="Crouch A.L."/>
            <person name="Drake C.E."/>
            <person name="Hollomon J.M."/>
            <person name="Nadeau L.J."/>
            <person name="Nunn H.S."/>
            <person name="Stevenson B.S."/>
            <person name="Bojanowski C.L."/>
            <person name="Crookes-Goodson W.J."/>
        </authorList>
    </citation>
    <scope>NUCLEOTIDE SEQUENCE [LARGE SCALE GENOMIC DNA]</scope>
    <source>
        <strain evidence="11 12">D216</strain>
    </source>
</reference>
<sequence>MNAPESRYPAYYNPNIYQHPTYLGSLPDRLREPSIAVPVILLLLSIVYSSSWGRAPESTPIRQRLWDTTVSVLPAKLLYVVDDWMNPFPRSMLVPRLSSHQAKSEALARILGRDRHGGIVASVSHAGKTGLSKLMTKGRPDAPAGLGNSSNSCYQNSILQGLTALKPVREYLARIASDEEGTLPRIYVTRALGILIQDLYSPSKNGQTLWAPPMLKNMSTFQQQDAQEYFSKLLNEMQEEIEKDLKANRKKPGYGLESSNDGTSGSQHSDDSGYQTSSAISKAVSELNDYRFPLEGLTAQRVACLTCGYSSGLSMSQFQCVTLGLERNRQEYTLENMLDDFTEIEAIEGVQCANCTLLKFRDRIRILLDRLRESSGKNDEDLRAQHPQPFERLETIETALEEDDFEEKTMVDKCKIPKDQRIESTKSKQMAIARAPPSIAFYINRSKFDEYSGHFYKNPAAVRFPKLLDLGPWCLGSAQSMLATGVSEKEKNDASASKEQWQLPPSLSIVAGSMRRTHITGPFYELRAVLTHYGRHENGHYICYRKHPVNIPDVDHTLNEKHKDEPANLASEASGDDVEDTPIADEDAKESDDTLIGETQSHWWRISDQDVTKVEEATVMAQGGVFMLFYDRIDPNSVLVADEESRVDDKTDDDETLVGVEEVSGVMTPTDDGPLIKDEIVVGNGGLKAAVRSVIQPGVTTIEVAPSEIRAASRKGLETSIDVAQGDVKAAERDPLPSSIQVASGEVKAASRDPLASSIEVASAQVKAASREELPTSIEVAPGDVKAASRAPLSAQHSASIEVAPSDIKAASRQPLDSSIEVAPGDVKPASRSAIAPPHLPSIEVASGETKAAARSDIAALDSSISVASSETKAAVRSSLEPVKSSQAEPTILEEPAEAQERG</sequence>
<feature type="region of interest" description="Disordered" evidence="8">
    <location>
        <begin position="247"/>
        <end position="275"/>
    </location>
</feature>